<dbReference type="Pfam" id="PF06305">
    <property type="entry name" value="LapA_dom"/>
    <property type="match status" value="1"/>
</dbReference>
<reference evidence="8" key="2">
    <citation type="submission" date="2020-09" db="EMBL/GenBank/DDBJ databases">
        <authorList>
            <person name="Sun Q."/>
            <person name="Zhou Y."/>
        </authorList>
    </citation>
    <scope>NUCLEOTIDE SEQUENCE</scope>
    <source>
        <strain evidence="8">CGMCC 1.15493</strain>
    </source>
</reference>
<dbReference type="EMBL" id="BMJJ01000001">
    <property type="protein sequence ID" value="GGD03359.1"/>
    <property type="molecule type" value="Genomic_DNA"/>
</dbReference>
<keyword evidence="3 6" id="KW-1133">Transmembrane helix</keyword>
<evidence type="ECO:0000256" key="6">
    <source>
        <dbReference type="SAM" id="Phobius"/>
    </source>
</evidence>
<evidence type="ECO:0000259" key="7">
    <source>
        <dbReference type="Pfam" id="PF06305"/>
    </source>
</evidence>
<feature type="transmembrane region" description="Helical" evidence="6">
    <location>
        <begin position="42"/>
        <end position="70"/>
    </location>
</feature>
<dbReference type="RefSeq" id="WP_188848754.1">
    <property type="nucleotide sequence ID" value="NZ_BMJJ01000001.1"/>
</dbReference>
<sequence length="121" mass="13449">MISRILSFVILVPLAILLVVFCVANRAPVTVSLDPFGTMPQFTYSLPLFIVMMGAIITGVILGGLGTWLTQSHYRRKAWKRRNEVERLRREAEEAKASLRLLREEKTATPPSTALAAPRAA</sequence>
<feature type="domain" description="Lipopolysaccharide assembly protein A" evidence="7">
    <location>
        <begin position="25"/>
        <end position="92"/>
    </location>
</feature>
<keyword evidence="1" id="KW-1003">Cell membrane</keyword>
<keyword evidence="5" id="KW-0175">Coiled coil</keyword>
<dbReference type="AlphaFoldDB" id="A0A916V2P4"/>
<comment type="caution">
    <text evidence="8">The sequence shown here is derived from an EMBL/GenBank/DDBJ whole genome shotgun (WGS) entry which is preliminary data.</text>
</comment>
<evidence type="ECO:0000256" key="5">
    <source>
        <dbReference type="SAM" id="Coils"/>
    </source>
</evidence>
<dbReference type="Proteomes" id="UP000613160">
    <property type="component" value="Unassembled WGS sequence"/>
</dbReference>
<evidence type="ECO:0000313" key="9">
    <source>
        <dbReference type="Proteomes" id="UP000613160"/>
    </source>
</evidence>
<dbReference type="GO" id="GO:0005886">
    <property type="term" value="C:plasma membrane"/>
    <property type="evidence" value="ECO:0007669"/>
    <property type="project" value="InterPro"/>
</dbReference>
<evidence type="ECO:0000256" key="3">
    <source>
        <dbReference type="ARBA" id="ARBA00022989"/>
    </source>
</evidence>
<evidence type="ECO:0000256" key="2">
    <source>
        <dbReference type="ARBA" id="ARBA00022692"/>
    </source>
</evidence>
<keyword evidence="2 6" id="KW-0812">Transmembrane</keyword>
<protein>
    <recommendedName>
        <fullName evidence="7">Lipopolysaccharide assembly protein A domain-containing protein</fullName>
    </recommendedName>
</protein>
<name>A0A916V2P4_9HYPH</name>
<proteinExistence type="predicted"/>
<evidence type="ECO:0000256" key="1">
    <source>
        <dbReference type="ARBA" id="ARBA00022475"/>
    </source>
</evidence>
<gene>
    <name evidence="8" type="ORF">GCM10011335_02650</name>
</gene>
<organism evidence="8 9">
    <name type="scientific">Aureimonas glaciei</name>
    <dbReference type="NCBI Taxonomy" id="1776957"/>
    <lineage>
        <taxon>Bacteria</taxon>
        <taxon>Pseudomonadati</taxon>
        <taxon>Pseudomonadota</taxon>
        <taxon>Alphaproteobacteria</taxon>
        <taxon>Hyphomicrobiales</taxon>
        <taxon>Aurantimonadaceae</taxon>
        <taxon>Aureimonas</taxon>
    </lineage>
</organism>
<feature type="coiled-coil region" evidence="5">
    <location>
        <begin position="78"/>
        <end position="105"/>
    </location>
</feature>
<dbReference type="InterPro" id="IPR010445">
    <property type="entry name" value="LapA_dom"/>
</dbReference>
<keyword evidence="4 6" id="KW-0472">Membrane</keyword>
<reference evidence="8" key="1">
    <citation type="journal article" date="2014" name="Int. J. Syst. Evol. Microbiol.">
        <title>Complete genome sequence of Corynebacterium casei LMG S-19264T (=DSM 44701T), isolated from a smear-ripened cheese.</title>
        <authorList>
            <consortium name="US DOE Joint Genome Institute (JGI-PGF)"/>
            <person name="Walter F."/>
            <person name="Albersmeier A."/>
            <person name="Kalinowski J."/>
            <person name="Ruckert C."/>
        </authorList>
    </citation>
    <scope>NUCLEOTIDE SEQUENCE</scope>
    <source>
        <strain evidence="8">CGMCC 1.15493</strain>
    </source>
</reference>
<evidence type="ECO:0000256" key="4">
    <source>
        <dbReference type="ARBA" id="ARBA00023136"/>
    </source>
</evidence>
<evidence type="ECO:0000313" key="8">
    <source>
        <dbReference type="EMBL" id="GGD03359.1"/>
    </source>
</evidence>
<accession>A0A916V2P4</accession>
<keyword evidence="9" id="KW-1185">Reference proteome</keyword>